<sequence>MLGFLVKLIVCPVTVIIAWMLFPNVDFFYWFQPVIIGVILAVASHLMELILLNENTVGFSTFMDLIASIIIVYYASMLQTNSEVTFLGAIFTGALLGVTEIIQHRWLVEKNRTQKNPTTNKV</sequence>
<keyword evidence="1" id="KW-1133">Transmembrane helix</keyword>
<protein>
    <submittedName>
        <fullName evidence="2">DUF2512 family protein</fullName>
    </submittedName>
</protein>
<dbReference type="RefSeq" id="WP_285932370.1">
    <property type="nucleotide sequence ID" value="NZ_JASTZU010000037.1"/>
</dbReference>
<evidence type="ECO:0000313" key="3">
    <source>
        <dbReference type="Proteomes" id="UP001235343"/>
    </source>
</evidence>
<dbReference type="Proteomes" id="UP001235343">
    <property type="component" value="Unassembled WGS sequence"/>
</dbReference>
<keyword evidence="3" id="KW-1185">Reference proteome</keyword>
<dbReference type="Pfam" id="PF10710">
    <property type="entry name" value="DUF2512"/>
    <property type="match status" value="1"/>
</dbReference>
<feature type="transmembrane region" description="Helical" evidence="1">
    <location>
        <begin position="84"/>
        <end position="102"/>
    </location>
</feature>
<feature type="transmembrane region" description="Helical" evidence="1">
    <location>
        <begin position="59"/>
        <end position="78"/>
    </location>
</feature>
<dbReference type="EMBL" id="JASTZU010000037">
    <property type="protein sequence ID" value="MDL4841155.1"/>
    <property type="molecule type" value="Genomic_DNA"/>
</dbReference>
<reference evidence="2 3" key="1">
    <citation type="submission" date="2023-06" db="EMBL/GenBank/DDBJ databases">
        <title>Aquibacillus rhizosphaerae LR5S19.</title>
        <authorList>
            <person name="Sun J.-Q."/>
        </authorList>
    </citation>
    <scope>NUCLEOTIDE SEQUENCE [LARGE SCALE GENOMIC DNA]</scope>
    <source>
        <strain evidence="2 3">LR5S19</strain>
    </source>
</reference>
<dbReference type="InterPro" id="IPR019649">
    <property type="entry name" value="DUF2512"/>
</dbReference>
<feature type="transmembrane region" description="Helical" evidence="1">
    <location>
        <begin position="28"/>
        <end position="47"/>
    </location>
</feature>
<keyword evidence="1" id="KW-0812">Transmembrane</keyword>
<proteinExistence type="predicted"/>
<evidence type="ECO:0000313" key="2">
    <source>
        <dbReference type="EMBL" id="MDL4841155.1"/>
    </source>
</evidence>
<gene>
    <name evidence="2" type="ORF">QQS35_11900</name>
</gene>
<organism evidence="2 3">
    <name type="scientific">Aquibacillus rhizosphaerae</name>
    <dbReference type="NCBI Taxonomy" id="3051431"/>
    <lineage>
        <taxon>Bacteria</taxon>
        <taxon>Bacillati</taxon>
        <taxon>Bacillota</taxon>
        <taxon>Bacilli</taxon>
        <taxon>Bacillales</taxon>
        <taxon>Bacillaceae</taxon>
        <taxon>Aquibacillus</taxon>
    </lineage>
</organism>
<comment type="caution">
    <text evidence="2">The sequence shown here is derived from an EMBL/GenBank/DDBJ whole genome shotgun (WGS) entry which is preliminary data.</text>
</comment>
<name>A0ABT7L5M5_9BACI</name>
<evidence type="ECO:0000256" key="1">
    <source>
        <dbReference type="SAM" id="Phobius"/>
    </source>
</evidence>
<keyword evidence="1" id="KW-0472">Membrane</keyword>
<accession>A0ABT7L5M5</accession>
<feature type="transmembrane region" description="Helical" evidence="1">
    <location>
        <begin position="5"/>
        <end position="22"/>
    </location>
</feature>